<proteinExistence type="predicted"/>
<gene>
    <name evidence="1" type="ORF">JFY71_05700</name>
</gene>
<name>A0AC61N1T3_9FIRM</name>
<sequence>MKKKFRIVALLLALTFALTACGGGKTNDKETGGAGGTTASTEGKFLRTNNTSEPGSLDPALAQGTHESWVLQHTFEGLMTYDEEGNVVPGAAEAEPEISEDGLNYTFKLKEGLKWSNGEPVTAKDFEFSWKRLLDPDLAADYAHQGYYLKNGEAFNKGKVAVDEVGVKAVDDLTLEVTLENPTPFFTELTAFYSLFPVSEKVVTENPDWAKDAKTHVSNGPFKLTTWEHRAEIIIEKNENYQNADAVKIDGIHFDILEDKNTEWQNYDSDQYDIIVTPQADVVAQKQAEGSEELVIGTDVAVYYYNVNNETKPFTNPKVRQALSMALDRKTLVENVSQSGEVPAEGVVPFGMKDENNKEYRDAVGNLITEDVEQAKTLFEEGLKEEGMTLDEFNAAKFNILYNTDDKHQKMAEAVQDMWNKNLGISIGLKNTEFQVKLNDEKAGNYDVSRAGWIGDYADPLTFLELWETEGSFNDANYANEEYDNLVQIAKTSNDAAERFEAMRKAEKIVVEDMAVIPIYFYTQPYMVKPNVKGIYKTLLNYPTMTFAEIE</sequence>
<evidence type="ECO:0000313" key="2">
    <source>
        <dbReference type="Proteomes" id="UP000595814"/>
    </source>
</evidence>
<protein>
    <submittedName>
        <fullName evidence="1">Peptide ABC transporter substrate-binding protein</fullName>
    </submittedName>
</protein>
<dbReference type="EMBL" id="CP066744">
    <property type="protein sequence ID" value="QQK09031.1"/>
    <property type="molecule type" value="Genomic_DNA"/>
</dbReference>
<evidence type="ECO:0000313" key="1">
    <source>
        <dbReference type="EMBL" id="QQK09031.1"/>
    </source>
</evidence>
<dbReference type="Proteomes" id="UP000595814">
    <property type="component" value="Chromosome"/>
</dbReference>
<keyword evidence="2" id="KW-1185">Reference proteome</keyword>
<reference evidence="1 2" key="1">
    <citation type="journal article" date="2022" name="Int. J. Syst. Evol. Microbiol.">
        <title>Miniphocaeibacter halophilus sp. nov., an ammonium-tolerant acetate-producing bacterium isolated from a biogas system.</title>
        <authorList>
            <person name="Schnurer A."/>
            <person name="Singh A."/>
            <person name="Bi S."/>
            <person name="Qiao W."/>
            <person name="Westerholm M."/>
        </authorList>
    </citation>
    <scope>NUCLEOTIDE SEQUENCE [LARGE SCALE GENOMIC DNA]</scope>
    <source>
        <strain evidence="1 2">AMB_01</strain>
    </source>
</reference>
<organism evidence="1 2">
    <name type="scientific">Miniphocaeibacter halophilus</name>
    <dbReference type="NCBI Taxonomy" id="2931922"/>
    <lineage>
        <taxon>Bacteria</taxon>
        <taxon>Bacillati</taxon>
        <taxon>Bacillota</taxon>
        <taxon>Tissierellia</taxon>
        <taxon>Tissierellales</taxon>
        <taxon>Peptoniphilaceae</taxon>
        <taxon>Miniphocaeibacter</taxon>
    </lineage>
</organism>
<accession>A0AC61N1T3</accession>